<dbReference type="EMBL" id="JACJVN010000005">
    <property type="protein sequence ID" value="MBB6675829.1"/>
    <property type="molecule type" value="Genomic_DNA"/>
</dbReference>
<dbReference type="Gene3D" id="1.10.287.1490">
    <property type="match status" value="1"/>
</dbReference>
<evidence type="ECO:0000256" key="1">
    <source>
        <dbReference type="SAM" id="Coils"/>
    </source>
</evidence>
<evidence type="ECO:0000313" key="2">
    <source>
        <dbReference type="EMBL" id="MBB6675829.1"/>
    </source>
</evidence>
<dbReference type="Proteomes" id="UP000574133">
    <property type="component" value="Unassembled WGS sequence"/>
</dbReference>
<keyword evidence="1" id="KW-0175">Coiled coil</keyword>
<dbReference type="GO" id="GO:0051880">
    <property type="term" value="F:G-quadruplex DNA binding"/>
    <property type="evidence" value="ECO:0007669"/>
    <property type="project" value="TreeGrafter"/>
</dbReference>
<sequence>MKDEQTERIGIAERWRMARVGLLNFWYYDEEVFDTEEGRLILRGANGSGKSVTMQSFLPLVLDGDKRSHRLDPFGSRDRRIEYYLLGEADSGKTDVTGYLWMEFVHPSRGFTKTIGIGLRARRNAASVQFWGFRLDDGRRIGQNFWLYDRNRWLETQERVPYGRAELEKAIASGGEVVHDQASYRDMVNKQLFGFADAEAFQDLLHLLIQLRSPKLSKDFKPSAIYEILHGSLPPLQEDDLRPLSEVLEDMDQIADRLDELRLHKRETERLNDVYDRYNKRMLYDLSTLLQESNAEFGGQRARTMEMETKLAAAEEAKRAAIEDGEHTDAELKRIAAELDVLENHEAIGKQRELEAAAAAQQDAEKHLTLARDRVNRQIGKLTAVDRELEDQTHKRTRLEKEQQETLEELESVAQELEFAEHALYHRYWERGEPEHDSWREPWKRDLRGHRERLETALAKAREEQEAARLAAELETELGAARKDRDARERERAEATRALEARKDSLREAVVAWRGALRELPYGDEQVRRSLEAITAYGPETRQVEAIRAPMAEALAERREALTAERLRLQHGKEKLESEQERLREEKLAWEAHREPEPIRGEARARRRSGLPTGSGAPLYAVCDFQAGIGDVQRTRVEEALERAGLLDAWISPDGRVGAAAEGQEDVWIAPQPHEFGYTLADVLVPSPSADSGLTADTIQSALRTFLWVEEGGTDDFGAFGAVVSGSGHFRVGPLAGSAASKSRAEYIGKETRQQTRRLEIERLTRELKQLDEQLHELDERLAGNQELERMSLSEADSFPSCAELEQGLQALLEASYRLQAALDYENRIMERFKEKSSEWREAQRQLSELTAEWTRLKRLKDLEEAVSASKDYEGAIGGLHSLWSRSAEMSVRIEGLRTEKQSLSEAIEDDEVLIDELDERLRSLRAQVASLRSVMEELGLADISRRIESLKAERSRLVKELRLIQARLEEAKDAASRADASVQMYREREAELEQLLEEALAGWHRELRRRLVAEWREAYSPDVTREAAVRLGADIRQRYDATFAGRNADTLKNSLLELYNEIRGVLTDYALELEIDEETGRISVHSMRDRAHPQSLQLLLEELALDEEQQRVLLSEKDRELYEEIILRSVGKAIRQRIHRAEGWVRRMNRLMEERNTSSGLRLKLDWDPKAAQTEQQMDTAALVELLKRDSHRLREDEIDAMIQHFRSQIGYAKQSALSEKESLRKHLYEVLDYRNWFQFELKYRKGEQTGYRPLTDSRFNVLSGGEKAMAMYIPLFAATWSRYSDARADAPKLISLDEAFAGVDEENMRDMFQLLTEMGFDYMMTSQVLWGCYDTVPKLAIYEIYRPKDVDFVTLFRYRWNGLVKEYVYGKDEDE</sequence>
<dbReference type="PANTHER" id="PTHR18867:SF12">
    <property type="entry name" value="DNA REPAIR PROTEIN RAD50"/>
    <property type="match status" value="1"/>
</dbReference>
<keyword evidence="3" id="KW-1185">Reference proteome</keyword>
<dbReference type="InterPro" id="IPR013496">
    <property type="entry name" value="CHP02680"/>
</dbReference>
<accession>A0A841T6T6</accession>
<dbReference type="RefSeq" id="WP_185177137.1">
    <property type="nucleotide sequence ID" value="NZ_CBCSEP010000025.1"/>
</dbReference>
<feature type="coiled-coil region" evidence="1">
    <location>
        <begin position="382"/>
        <end position="491"/>
    </location>
</feature>
<feature type="coiled-coil region" evidence="1">
    <location>
        <begin position="244"/>
        <end position="281"/>
    </location>
</feature>
<dbReference type="NCBIfam" id="TIGR02680">
    <property type="entry name" value="TIGR02680 family protein"/>
    <property type="match status" value="1"/>
</dbReference>
<protein>
    <submittedName>
        <fullName evidence="2">TIGR02680 family protein</fullName>
    </submittedName>
</protein>
<dbReference type="PANTHER" id="PTHR18867">
    <property type="entry name" value="RAD50"/>
    <property type="match status" value="1"/>
</dbReference>
<dbReference type="GO" id="GO:0003691">
    <property type="term" value="F:double-stranded telomeric DNA binding"/>
    <property type="evidence" value="ECO:0007669"/>
    <property type="project" value="TreeGrafter"/>
</dbReference>
<feature type="coiled-coil region" evidence="1">
    <location>
        <begin position="901"/>
        <end position="1003"/>
    </location>
</feature>
<dbReference type="GO" id="GO:0000722">
    <property type="term" value="P:telomere maintenance via recombination"/>
    <property type="evidence" value="ECO:0007669"/>
    <property type="project" value="TreeGrafter"/>
</dbReference>
<dbReference type="InterPro" id="IPR027417">
    <property type="entry name" value="P-loop_NTPase"/>
</dbReference>
<feature type="coiled-coil region" evidence="1">
    <location>
        <begin position="754"/>
        <end position="788"/>
    </location>
</feature>
<dbReference type="Pfam" id="PF13558">
    <property type="entry name" value="SbcC_Walker_B"/>
    <property type="match status" value="1"/>
</dbReference>
<dbReference type="Gene3D" id="3.40.50.300">
    <property type="entry name" value="P-loop containing nucleotide triphosphate hydrolases"/>
    <property type="match status" value="1"/>
</dbReference>
<dbReference type="SUPFAM" id="SSF52540">
    <property type="entry name" value="P-loop containing nucleoside triphosphate hydrolases"/>
    <property type="match status" value="1"/>
</dbReference>
<dbReference type="GO" id="GO:0043047">
    <property type="term" value="F:single-stranded telomeric DNA binding"/>
    <property type="evidence" value="ECO:0007669"/>
    <property type="project" value="TreeGrafter"/>
</dbReference>
<dbReference type="GO" id="GO:0006302">
    <property type="term" value="P:double-strand break repair"/>
    <property type="evidence" value="ECO:0007669"/>
    <property type="project" value="TreeGrafter"/>
</dbReference>
<comment type="caution">
    <text evidence="2">The sequence shown here is derived from an EMBL/GenBank/DDBJ whole genome shotgun (WGS) entry which is preliminary data.</text>
</comment>
<feature type="coiled-coil region" evidence="1">
    <location>
        <begin position="559"/>
        <end position="593"/>
    </location>
</feature>
<dbReference type="GO" id="GO:0007004">
    <property type="term" value="P:telomere maintenance via telomerase"/>
    <property type="evidence" value="ECO:0007669"/>
    <property type="project" value="TreeGrafter"/>
</dbReference>
<name>A0A841T6T6_9BACL</name>
<organism evidence="2 3">
    <name type="scientific">Cohnella lubricantis</name>
    <dbReference type="NCBI Taxonomy" id="2163172"/>
    <lineage>
        <taxon>Bacteria</taxon>
        <taxon>Bacillati</taxon>
        <taxon>Bacillota</taxon>
        <taxon>Bacilli</taxon>
        <taxon>Bacillales</taxon>
        <taxon>Paenibacillaceae</taxon>
        <taxon>Cohnella</taxon>
    </lineage>
</organism>
<reference evidence="2 3" key="1">
    <citation type="submission" date="2020-08" db="EMBL/GenBank/DDBJ databases">
        <title>Cohnella phylogeny.</title>
        <authorList>
            <person name="Dunlap C."/>
        </authorList>
    </citation>
    <scope>NUCLEOTIDE SEQUENCE [LARGE SCALE GENOMIC DNA]</scope>
    <source>
        <strain evidence="2 3">DSM 103658</strain>
    </source>
</reference>
<gene>
    <name evidence="2" type="ORF">H4Q31_00625</name>
</gene>
<evidence type="ECO:0000313" key="3">
    <source>
        <dbReference type="Proteomes" id="UP000574133"/>
    </source>
</evidence>
<proteinExistence type="predicted"/>